<dbReference type="GO" id="GO:0018822">
    <property type="term" value="F:nitrile hydratase activity"/>
    <property type="evidence" value="ECO:0007669"/>
    <property type="project" value="UniProtKB-EC"/>
</dbReference>
<dbReference type="PIRSF" id="PIRSF001427">
    <property type="entry name" value="NHase_beta"/>
    <property type="match status" value="1"/>
</dbReference>
<reference evidence="9" key="1">
    <citation type="submission" date="2021-04" db="EMBL/GenBank/DDBJ databases">
        <title>The complete genome sequence of Caulobacter sp. S6.</title>
        <authorList>
            <person name="Tang Y."/>
            <person name="Ouyang W."/>
            <person name="Liu Q."/>
            <person name="Huang B."/>
            <person name="Guo Z."/>
            <person name="Lei P."/>
        </authorList>
    </citation>
    <scope>NUCLEOTIDE SEQUENCE</scope>
    <source>
        <strain evidence="9">S6</strain>
    </source>
</reference>
<dbReference type="EC" id="4.2.1.84" evidence="5"/>
<dbReference type="Gene3D" id="1.10.472.20">
    <property type="entry name" value="Nitrile hydratase, beta subunit"/>
    <property type="match status" value="1"/>
</dbReference>
<evidence type="ECO:0000256" key="2">
    <source>
        <dbReference type="ARBA" id="ARBA00009098"/>
    </source>
</evidence>
<evidence type="ECO:0000313" key="10">
    <source>
        <dbReference type="Proteomes" id="UP000676409"/>
    </source>
</evidence>
<dbReference type="Pfam" id="PF02211">
    <property type="entry name" value="NHase_beta_C"/>
    <property type="match status" value="1"/>
</dbReference>
<dbReference type="KEGG" id="caul:KCG34_09595"/>
<dbReference type="Pfam" id="PF21006">
    <property type="entry name" value="NHase_beta_N"/>
    <property type="match status" value="1"/>
</dbReference>
<feature type="region of interest" description="Disordered" evidence="6">
    <location>
        <begin position="112"/>
        <end position="150"/>
    </location>
</feature>
<comment type="catalytic activity">
    <reaction evidence="4 5">
        <text>an aliphatic primary amide = an aliphatic nitrile + H2O</text>
        <dbReference type="Rhea" id="RHEA:12673"/>
        <dbReference type="ChEBI" id="CHEBI:15377"/>
        <dbReference type="ChEBI" id="CHEBI:65285"/>
        <dbReference type="ChEBI" id="CHEBI:80291"/>
        <dbReference type="EC" id="4.2.1.84"/>
    </reaction>
</comment>
<comment type="function">
    <text evidence="1 5">NHase catalyzes the hydration of various nitrile compounds to the corresponding amides.</text>
</comment>
<accession>A0A975IY52</accession>
<dbReference type="EMBL" id="CP073078">
    <property type="protein sequence ID" value="QUD90091.1"/>
    <property type="molecule type" value="Genomic_DNA"/>
</dbReference>
<dbReference type="Proteomes" id="UP000676409">
    <property type="component" value="Chromosome"/>
</dbReference>
<dbReference type="GO" id="GO:0046914">
    <property type="term" value="F:transition metal ion binding"/>
    <property type="evidence" value="ECO:0007669"/>
    <property type="project" value="InterPro"/>
</dbReference>
<feature type="domain" description="Nitrile hydratase beta subunit-like N-terminal" evidence="8">
    <location>
        <begin position="1"/>
        <end position="101"/>
    </location>
</feature>
<evidence type="ECO:0000256" key="4">
    <source>
        <dbReference type="ARBA" id="ARBA00044877"/>
    </source>
</evidence>
<keyword evidence="3 5" id="KW-0456">Lyase</keyword>
<evidence type="ECO:0000256" key="5">
    <source>
        <dbReference type="PIRNR" id="PIRNR001427"/>
    </source>
</evidence>
<dbReference type="InterPro" id="IPR042262">
    <property type="entry name" value="CN_hydtase_beta_C"/>
</dbReference>
<evidence type="ECO:0000313" key="9">
    <source>
        <dbReference type="EMBL" id="QUD90091.1"/>
    </source>
</evidence>
<evidence type="ECO:0000256" key="1">
    <source>
        <dbReference type="ARBA" id="ARBA00004042"/>
    </source>
</evidence>
<dbReference type="InterPro" id="IPR003168">
    <property type="entry name" value="Nitrile_hydratase_bsu"/>
</dbReference>
<dbReference type="InterPro" id="IPR024690">
    <property type="entry name" value="CN_hydtase_beta_dom_C"/>
</dbReference>
<protein>
    <recommendedName>
        <fullName evidence="5">Nitrile hydratase subunit beta</fullName>
        <shortName evidence="5">NHase</shortName>
        <ecNumber evidence="5">4.2.1.84</ecNumber>
    </recommendedName>
</protein>
<dbReference type="AlphaFoldDB" id="A0A975IY52"/>
<evidence type="ECO:0000256" key="6">
    <source>
        <dbReference type="SAM" id="MobiDB-lite"/>
    </source>
</evidence>
<proteinExistence type="inferred from homology"/>
<gene>
    <name evidence="9" type="primary">nthB</name>
    <name evidence="9" type="ORF">KCG34_09595</name>
</gene>
<dbReference type="InterPro" id="IPR008990">
    <property type="entry name" value="Elect_transpt_acc-like_dom_sf"/>
</dbReference>
<dbReference type="NCBIfam" id="TIGR03888">
    <property type="entry name" value="nitrile_beta"/>
    <property type="match status" value="1"/>
</dbReference>
<sequence length="219" mass="24298">MNGVHDMGGMHGLGPIAPEVDEPLFHEPWEARALALTLAAGAWGRWNIDRSRHQRERIPGPTYLALGYYEKWITALIELMVQEDLVTREELKRGSPAAGAARLDPPLTAERVPGVLARGGPTERESGRAPRFTPGDRVRARNINPTGHTRLPRYARGHLGEVSRRHGAHVFPDANAHGHGEQPQPLYQVRFDAGELWGADAAFKGSVYLDLWEDYLEPA</sequence>
<dbReference type="InterPro" id="IPR049054">
    <property type="entry name" value="CN_hydtase_beta-like_N"/>
</dbReference>
<feature type="compositionally biased region" description="Basic and acidic residues" evidence="6">
    <location>
        <begin position="121"/>
        <end position="139"/>
    </location>
</feature>
<name>A0A975IY52_9CAUL</name>
<organism evidence="9 10">
    <name type="scientific">Phenylobacterium montanum</name>
    <dbReference type="NCBI Taxonomy" id="2823693"/>
    <lineage>
        <taxon>Bacteria</taxon>
        <taxon>Pseudomonadati</taxon>
        <taxon>Pseudomonadota</taxon>
        <taxon>Alphaproteobacteria</taxon>
        <taxon>Caulobacterales</taxon>
        <taxon>Caulobacteraceae</taxon>
        <taxon>Phenylobacterium</taxon>
    </lineage>
</organism>
<feature type="domain" description="Nitrile hydratase beta subunit" evidence="7">
    <location>
        <begin position="121"/>
        <end position="218"/>
    </location>
</feature>
<evidence type="ECO:0000259" key="7">
    <source>
        <dbReference type="Pfam" id="PF02211"/>
    </source>
</evidence>
<dbReference type="SUPFAM" id="SSF50090">
    <property type="entry name" value="Electron transport accessory proteins"/>
    <property type="match status" value="1"/>
</dbReference>
<keyword evidence="10" id="KW-1185">Reference proteome</keyword>
<evidence type="ECO:0000259" key="8">
    <source>
        <dbReference type="Pfam" id="PF21006"/>
    </source>
</evidence>
<dbReference type="Gene3D" id="2.30.30.50">
    <property type="match status" value="1"/>
</dbReference>
<comment type="similarity">
    <text evidence="2 5">Belongs to the nitrile hydratase subunit beta family.</text>
</comment>
<evidence type="ECO:0000256" key="3">
    <source>
        <dbReference type="ARBA" id="ARBA00023239"/>
    </source>
</evidence>
<dbReference type="RefSeq" id="WP_211940142.1">
    <property type="nucleotide sequence ID" value="NZ_CP073078.1"/>
</dbReference>